<organism evidence="6 7">
    <name type="scientific">Paenibacillus lycopersici</name>
    <dbReference type="NCBI Taxonomy" id="2704462"/>
    <lineage>
        <taxon>Bacteria</taxon>
        <taxon>Bacillati</taxon>
        <taxon>Bacillota</taxon>
        <taxon>Bacilli</taxon>
        <taxon>Bacillales</taxon>
        <taxon>Paenibacillaceae</taxon>
        <taxon>Paenibacillus</taxon>
    </lineage>
</organism>
<evidence type="ECO:0000313" key="7">
    <source>
        <dbReference type="Proteomes" id="UP000476064"/>
    </source>
</evidence>
<dbReference type="AlphaFoldDB" id="A0A6C0FWU3"/>
<dbReference type="CDD" id="cd13585">
    <property type="entry name" value="PBP2_TMBP_like"/>
    <property type="match status" value="1"/>
</dbReference>
<keyword evidence="7" id="KW-1185">Reference proteome</keyword>
<dbReference type="Gene3D" id="3.40.190.10">
    <property type="entry name" value="Periplasmic binding protein-like II"/>
    <property type="match status" value="1"/>
</dbReference>
<feature type="chain" id="PRO_5039562313" evidence="5">
    <location>
        <begin position="21"/>
        <end position="483"/>
    </location>
</feature>
<dbReference type="InterPro" id="IPR050490">
    <property type="entry name" value="Bact_solute-bd_prot1"/>
</dbReference>
<dbReference type="PANTHER" id="PTHR43649">
    <property type="entry name" value="ARABINOSE-BINDING PROTEIN-RELATED"/>
    <property type="match status" value="1"/>
</dbReference>
<evidence type="ECO:0000256" key="4">
    <source>
        <dbReference type="ARBA" id="ARBA00022729"/>
    </source>
</evidence>
<evidence type="ECO:0000256" key="1">
    <source>
        <dbReference type="ARBA" id="ARBA00004196"/>
    </source>
</evidence>
<name>A0A6C0FWU3_9BACL</name>
<dbReference type="Pfam" id="PF01547">
    <property type="entry name" value="SBP_bac_1"/>
    <property type="match status" value="1"/>
</dbReference>
<evidence type="ECO:0000256" key="2">
    <source>
        <dbReference type="ARBA" id="ARBA00008520"/>
    </source>
</evidence>
<reference evidence="6 7" key="1">
    <citation type="submission" date="2020-01" db="EMBL/GenBank/DDBJ databases">
        <title>Paenibacillus sp. nov., isolated from tomato rhizosphere.</title>
        <authorList>
            <person name="Weon H.-Y."/>
            <person name="Lee S.A."/>
        </authorList>
    </citation>
    <scope>NUCLEOTIDE SEQUENCE [LARGE SCALE GENOMIC DNA]</scope>
    <source>
        <strain evidence="6 7">12200R-189</strain>
    </source>
</reference>
<feature type="signal peptide" evidence="5">
    <location>
        <begin position="1"/>
        <end position="20"/>
    </location>
</feature>
<dbReference type="SUPFAM" id="SSF53850">
    <property type="entry name" value="Periplasmic binding protein-like II"/>
    <property type="match status" value="1"/>
</dbReference>
<dbReference type="PROSITE" id="PS51257">
    <property type="entry name" value="PROKAR_LIPOPROTEIN"/>
    <property type="match status" value="1"/>
</dbReference>
<dbReference type="GO" id="GO:0030313">
    <property type="term" value="C:cell envelope"/>
    <property type="evidence" value="ECO:0007669"/>
    <property type="project" value="UniProtKB-SubCell"/>
</dbReference>
<comment type="subcellular location">
    <subcellularLocation>
        <location evidence="1">Cell envelope</location>
    </subcellularLocation>
</comment>
<keyword evidence="3" id="KW-0813">Transport</keyword>
<keyword evidence="4 5" id="KW-0732">Signal</keyword>
<dbReference type="RefSeq" id="WP_162355495.1">
    <property type="nucleotide sequence ID" value="NZ_CP048209.1"/>
</dbReference>
<evidence type="ECO:0000256" key="3">
    <source>
        <dbReference type="ARBA" id="ARBA00022448"/>
    </source>
</evidence>
<evidence type="ECO:0000256" key="5">
    <source>
        <dbReference type="SAM" id="SignalP"/>
    </source>
</evidence>
<protein>
    <submittedName>
        <fullName evidence="6">Sugar ABC transporter substrate-binding protein</fullName>
    </submittedName>
</protein>
<dbReference type="KEGG" id="plyc:GXP70_05215"/>
<dbReference type="EMBL" id="CP048209">
    <property type="protein sequence ID" value="QHT59429.1"/>
    <property type="molecule type" value="Genomic_DNA"/>
</dbReference>
<dbReference type="InterPro" id="IPR006059">
    <property type="entry name" value="SBP"/>
</dbReference>
<sequence length="483" mass="52503">MQTKKWASRLSVLTLATAFALTGCGSATNSNSGGSAANAGGTNNAGTANAGGDAAANGAAASGDASGGAPVTIRFNMGDGEVTKEQIDAFNKEHPNIKLVRVDSDYNKLMAQVAANSPDTPDLIRVQGSSEIPFYVSRGLALNLDPYFENSAAFPKDDILDIANVYRFDGTMQGQGPIYGFPKDWSPDYDLWVNKKMFTEAGIPLPSDKEPMTYDEMLDLAKKLTKKQNGKITQYGLVDMFTNGVIANQDLLLHQLASLGEQLYSDKGIELDTPDAKKALQYWVDAVKAPVGPSPLNTETKSFIDLFTQNKSAMMLCGYWFSGLLRTTDSTKNNLDDYMLLPSPMMDGGKRVEAARGASGSIIYSKTKHPKEAWTVFEWFYSGQMADERAKSGWGLPVFQSKMALLPQETAFDKQAYGVVKDDLDYIQVLGYSPFVASQAITSTFDQQFTPVYFDKSTIDDAIGKISKNIADLMQDNKDLTGN</sequence>
<comment type="similarity">
    <text evidence="2">Belongs to the bacterial solute-binding protein 1 family.</text>
</comment>
<evidence type="ECO:0000313" key="6">
    <source>
        <dbReference type="EMBL" id="QHT59429.1"/>
    </source>
</evidence>
<proteinExistence type="inferred from homology"/>
<gene>
    <name evidence="6" type="ORF">GXP70_05215</name>
</gene>
<dbReference type="PANTHER" id="PTHR43649:SF31">
    <property type="entry name" value="SN-GLYCEROL-3-PHOSPHATE-BINDING PERIPLASMIC PROTEIN UGPB"/>
    <property type="match status" value="1"/>
</dbReference>
<dbReference type="Proteomes" id="UP000476064">
    <property type="component" value="Chromosome"/>
</dbReference>
<accession>A0A6C0FWU3</accession>